<comment type="caution">
    <text evidence="1">The sequence shown here is derived from an EMBL/GenBank/DDBJ whole genome shotgun (WGS) entry which is preliminary data.</text>
</comment>
<evidence type="ECO:0000313" key="2">
    <source>
        <dbReference type="Proteomes" id="UP001138500"/>
    </source>
</evidence>
<sequence length="117" mass="13452">MPPSRSTLDRATASRISRPIAAASHDDLDEARRLRWKLEKAIFTWSAIQLGQPRPDFGQLDWTTAFSEEDTRQWLEQCSGGSVEEALAQVRRDAEHWTCMVETLLRERTVQPKATKR</sequence>
<accession>A0A9W7SI59</accession>
<organism evidence="1 2">
    <name type="scientific">Teratosphaeria destructans</name>
    <dbReference type="NCBI Taxonomy" id="418781"/>
    <lineage>
        <taxon>Eukaryota</taxon>
        <taxon>Fungi</taxon>
        <taxon>Dikarya</taxon>
        <taxon>Ascomycota</taxon>
        <taxon>Pezizomycotina</taxon>
        <taxon>Dothideomycetes</taxon>
        <taxon>Dothideomycetidae</taxon>
        <taxon>Mycosphaerellales</taxon>
        <taxon>Teratosphaeriaceae</taxon>
        <taxon>Teratosphaeria</taxon>
    </lineage>
</organism>
<dbReference type="Proteomes" id="UP001138500">
    <property type="component" value="Unassembled WGS sequence"/>
</dbReference>
<evidence type="ECO:0000313" key="1">
    <source>
        <dbReference type="EMBL" id="KAH9809761.1"/>
    </source>
</evidence>
<dbReference type="EMBL" id="RIBY02002545">
    <property type="protein sequence ID" value="KAH9809761.1"/>
    <property type="molecule type" value="Genomic_DNA"/>
</dbReference>
<reference evidence="1 2" key="2">
    <citation type="journal article" date="2021" name="Curr. Genet.">
        <title>Genetic response to nitrogen starvation in the aggressive Eucalyptus foliar pathogen Teratosphaeria destructans.</title>
        <authorList>
            <person name="Havenga M."/>
            <person name="Wingfield B.D."/>
            <person name="Wingfield M.J."/>
            <person name="Dreyer L.L."/>
            <person name="Roets F."/>
            <person name="Aylward J."/>
        </authorList>
    </citation>
    <scope>NUCLEOTIDE SEQUENCE [LARGE SCALE GENOMIC DNA]</scope>
    <source>
        <strain evidence="1">CMW44962</strain>
    </source>
</reference>
<name>A0A9W7SI59_9PEZI</name>
<reference evidence="1 2" key="1">
    <citation type="journal article" date="2018" name="IMA Fungus">
        <title>IMA Genome-F 10: Nine draft genome sequences of Claviceps purpurea s.lat., including C. arundinis, C. humidiphila, and C. cf. spartinae, pseudomolecules for the pitch canker pathogen Fusarium circinatum, draft genome of Davidsoniella eucalypti, Grosmannia galeiformis, Quambalaria eucalypti, and Teratosphaeria destructans.</title>
        <authorList>
            <person name="Wingfield B.D."/>
            <person name="Liu M."/>
            <person name="Nguyen H.D."/>
            <person name="Lane F.A."/>
            <person name="Morgan S.W."/>
            <person name="De Vos L."/>
            <person name="Wilken P.M."/>
            <person name="Duong T.A."/>
            <person name="Aylward J."/>
            <person name="Coetzee M.P."/>
            <person name="Dadej K."/>
            <person name="De Beer Z.W."/>
            <person name="Findlay W."/>
            <person name="Havenga M."/>
            <person name="Kolarik M."/>
            <person name="Menzies J.G."/>
            <person name="Naidoo K."/>
            <person name="Pochopski O."/>
            <person name="Shoukouhi P."/>
            <person name="Santana Q.C."/>
            <person name="Seifert K.A."/>
            <person name="Soal N."/>
            <person name="Steenkamp E.T."/>
            <person name="Tatham C.T."/>
            <person name="van der Nest M.A."/>
            <person name="Wingfield M.J."/>
        </authorList>
    </citation>
    <scope>NUCLEOTIDE SEQUENCE [LARGE SCALE GENOMIC DNA]</scope>
    <source>
        <strain evidence="1">CMW44962</strain>
    </source>
</reference>
<proteinExistence type="predicted"/>
<protein>
    <submittedName>
        <fullName evidence="1">Uncharacterized protein</fullName>
    </submittedName>
</protein>
<keyword evidence="2" id="KW-1185">Reference proteome</keyword>
<gene>
    <name evidence="1" type="ORF">Tdes44962_MAKER06095</name>
</gene>
<dbReference type="AlphaFoldDB" id="A0A9W7SI59"/>